<protein>
    <submittedName>
        <fullName evidence="2">Uncharacterized protein</fullName>
    </submittedName>
</protein>
<reference evidence="2" key="2">
    <citation type="submission" date="2020-11" db="EMBL/GenBank/DDBJ databases">
        <title>Whole genome sequencing of Colletotrichum sp.</title>
        <authorList>
            <person name="Li H."/>
        </authorList>
    </citation>
    <scope>NUCLEOTIDE SEQUENCE</scope>
    <source>
        <strain evidence="2">CkLH20</strain>
    </source>
</reference>
<evidence type="ECO:0000256" key="1">
    <source>
        <dbReference type="SAM" id="MobiDB-lite"/>
    </source>
</evidence>
<dbReference type="GeneID" id="62164335"/>
<dbReference type="AlphaFoldDB" id="A0A9P6LIN9"/>
<gene>
    <name evidence="2" type="ORF">CkaCkLH20_08546</name>
</gene>
<proteinExistence type="predicted"/>
<evidence type="ECO:0000313" key="2">
    <source>
        <dbReference type="EMBL" id="KAF9873812.1"/>
    </source>
</evidence>
<organism evidence="2 3">
    <name type="scientific">Colletotrichum karsti</name>
    <dbReference type="NCBI Taxonomy" id="1095194"/>
    <lineage>
        <taxon>Eukaryota</taxon>
        <taxon>Fungi</taxon>
        <taxon>Dikarya</taxon>
        <taxon>Ascomycota</taxon>
        <taxon>Pezizomycotina</taxon>
        <taxon>Sordariomycetes</taxon>
        <taxon>Hypocreomycetidae</taxon>
        <taxon>Glomerellales</taxon>
        <taxon>Glomerellaceae</taxon>
        <taxon>Colletotrichum</taxon>
        <taxon>Colletotrichum boninense species complex</taxon>
    </lineage>
</organism>
<keyword evidence="3" id="KW-1185">Reference proteome</keyword>
<name>A0A9P6LIN9_9PEZI</name>
<dbReference type="RefSeq" id="XP_038743273.1">
    <property type="nucleotide sequence ID" value="XM_038891261.1"/>
</dbReference>
<dbReference type="OrthoDB" id="4850317at2759"/>
<comment type="caution">
    <text evidence="2">The sequence shown here is derived from an EMBL/GenBank/DDBJ whole genome shotgun (WGS) entry which is preliminary data.</text>
</comment>
<evidence type="ECO:0000313" key="3">
    <source>
        <dbReference type="Proteomes" id="UP000781932"/>
    </source>
</evidence>
<sequence length="104" mass="10809">MVKSSSKQSSSKSKSSGSKSSSSKSKSTVPVDRSWQDPTLDRGQRSAQGSNGNYPVGRWLTEPAWQEPFNNIGEVPAAGSAAGYAGASQGSGAAATYATSQHRR</sequence>
<reference evidence="2" key="1">
    <citation type="submission" date="2020-03" db="EMBL/GenBank/DDBJ databases">
        <authorList>
            <person name="He L."/>
        </authorList>
    </citation>
    <scope>NUCLEOTIDE SEQUENCE</scope>
    <source>
        <strain evidence="2">CkLH20</strain>
    </source>
</reference>
<feature type="compositionally biased region" description="Low complexity" evidence="1">
    <location>
        <begin position="77"/>
        <end position="104"/>
    </location>
</feature>
<dbReference type="EMBL" id="JAATWM020000029">
    <property type="protein sequence ID" value="KAF9873812.1"/>
    <property type="molecule type" value="Genomic_DNA"/>
</dbReference>
<dbReference type="Proteomes" id="UP000781932">
    <property type="component" value="Unassembled WGS sequence"/>
</dbReference>
<accession>A0A9P6LIN9</accession>
<feature type="compositionally biased region" description="Low complexity" evidence="1">
    <location>
        <begin position="1"/>
        <end position="27"/>
    </location>
</feature>
<feature type="region of interest" description="Disordered" evidence="1">
    <location>
        <begin position="1"/>
        <end position="104"/>
    </location>
</feature>